<protein>
    <submittedName>
        <fullName evidence="2">UPF0716 protein FxsA</fullName>
    </submittedName>
</protein>
<keyword evidence="1" id="KW-0812">Transmembrane</keyword>
<evidence type="ECO:0000256" key="1">
    <source>
        <dbReference type="SAM" id="Phobius"/>
    </source>
</evidence>
<reference evidence="3" key="1">
    <citation type="submission" date="2016-09" db="EMBL/GenBank/DDBJ databases">
        <authorList>
            <person name="Varghese N."/>
            <person name="Submissions S."/>
        </authorList>
    </citation>
    <scope>NUCLEOTIDE SEQUENCE [LARGE SCALE GENOMIC DNA]</scope>
    <source>
        <strain evidence="3">25nlg</strain>
    </source>
</reference>
<accession>A0A1G6GNT4</accession>
<dbReference type="Pfam" id="PF04186">
    <property type="entry name" value="FxsA"/>
    <property type="match status" value="1"/>
</dbReference>
<dbReference type="STRING" id="1464122.SAMN05421737_101292"/>
<dbReference type="InterPro" id="IPR007313">
    <property type="entry name" value="FxsA"/>
</dbReference>
<dbReference type="NCBIfam" id="NF008528">
    <property type="entry name" value="PRK11463.1-2"/>
    <property type="match status" value="1"/>
</dbReference>
<organism evidence="2 3">
    <name type="scientific">Shouchella lonarensis</name>
    <dbReference type="NCBI Taxonomy" id="1464122"/>
    <lineage>
        <taxon>Bacteria</taxon>
        <taxon>Bacillati</taxon>
        <taxon>Bacillota</taxon>
        <taxon>Bacilli</taxon>
        <taxon>Bacillales</taxon>
        <taxon>Bacillaceae</taxon>
        <taxon>Shouchella</taxon>
    </lineage>
</organism>
<evidence type="ECO:0000313" key="2">
    <source>
        <dbReference type="EMBL" id="SDB83523.1"/>
    </source>
</evidence>
<gene>
    <name evidence="2" type="ORF">SAMN05421737_101292</name>
</gene>
<keyword evidence="1" id="KW-0472">Membrane</keyword>
<keyword evidence="1" id="KW-1133">Transmembrane helix</keyword>
<sequence length="131" mass="14588">MRRIIFACAIGFPLLELVLIVLLSNWLGVFSVIALMFLTGTIGVIFAKRQGLQTLRLAQLQIQQGQLPSGALLDGVFLFMGALLLIVPGFLTDLIGLCCLLPYVRGWLKAFVVTIFQRMVARGQWIVVKRR</sequence>
<feature type="transmembrane region" description="Helical" evidence="1">
    <location>
        <begin position="94"/>
        <end position="116"/>
    </location>
</feature>
<evidence type="ECO:0000313" key="3">
    <source>
        <dbReference type="Proteomes" id="UP000242662"/>
    </source>
</evidence>
<dbReference type="EMBL" id="FMYM01000001">
    <property type="protein sequence ID" value="SDB83523.1"/>
    <property type="molecule type" value="Genomic_DNA"/>
</dbReference>
<dbReference type="Proteomes" id="UP000242662">
    <property type="component" value="Unassembled WGS sequence"/>
</dbReference>
<feature type="transmembrane region" description="Helical" evidence="1">
    <location>
        <begin position="29"/>
        <end position="47"/>
    </location>
</feature>
<proteinExistence type="predicted"/>
<feature type="transmembrane region" description="Helical" evidence="1">
    <location>
        <begin position="5"/>
        <end position="23"/>
    </location>
</feature>
<feature type="transmembrane region" description="Helical" evidence="1">
    <location>
        <begin position="67"/>
        <end position="88"/>
    </location>
</feature>
<dbReference type="AlphaFoldDB" id="A0A1G6GNT4"/>
<keyword evidence="3" id="KW-1185">Reference proteome</keyword>
<dbReference type="RefSeq" id="WP_176763733.1">
    <property type="nucleotide sequence ID" value="NZ_FMYM01000001.1"/>
</dbReference>
<dbReference type="PANTHER" id="PTHR35335">
    <property type="entry name" value="UPF0716 PROTEIN FXSA"/>
    <property type="match status" value="1"/>
</dbReference>
<name>A0A1G6GNT4_9BACI</name>
<dbReference type="PANTHER" id="PTHR35335:SF1">
    <property type="entry name" value="UPF0716 PROTEIN FXSA"/>
    <property type="match status" value="1"/>
</dbReference>
<dbReference type="GO" id="GO:0016020">
    <property type="term" value="C:membrane"/>
    <property type="evidence" value="ECO:0007669"/>
    <property type="project" value="InterPro"/>
</dbReference>